<evidence type="ECO:0000313" key="2">
    <source>
        <dbReference type="Proteomes" id="UP000427769"/>
    </source>
</evidence>
<reference evidence="1 2" key="1">
    <citation type="submission" date="2019-11" db="EMBL/GenBank/DDBJ databases">
        <title>Comparative genomics of hydrocarbon-degrading Desulfosarcina strains.</title>
        <authorList>
            <person name="Watanabe M."/>
            <person name="Kojima H."/>
            <person name="Fukui M."/>
        </authorList>
    </citation>
    <scope>NUCLEOTIDE SEQUENCE [LARGE SCALE GENOMIC DNA]</scope>
    <source>
        <strain evidence="1 2">PP31</strain>
    </source>
</reference>
<dbReference type="Pfam" id="PF14236">
    <property type="entry name" value="DruA"/>
    <property type="match status" value="1"/>
</dbReference>
<organism evidence="1 2">
    <name type="scientific">Desulfosarcina widdelii</name>
    <dbReference type="NCBI Taxonomy" id="947919"/>
    <lineage>
        <taxon>Bacteria</taxon>
        <taxon>Pseudomonadati</taxon>
        <taxon>Thermodesulfobacteriota</taxon>
        <taxon>Desulfobacteria</taxon>
        <taxon>Desulfobacterales</taxon>
        <taxon>Desulfosarcinaceae</taxon>
        <taxon>Desulfosarcina</taxon>
    </lineage>
</organism>
<dbReference type="KEGG" id="dwd:DSCW_30670"/>
<keyword evidence="2" id="KW-1185">Reference proteome</keyword>
<dbReference type="Proteomes" id="UP000427769">
    <property type="component" value="Chromosome"/>
</dbReference>
<dbReference type="EMBL" id="AP021875">
    <property type="protein sequence ID" value="BBO75650.1"/>
    <property type="molecule type" value="Genomic_DNA"/>
</dbReference>
<accession>A0A5K7Z4M6</accession>
<dbReference type="OrthoDB" id="6139076at2"/>
<protein>
    <submittedName>
        <fullName evidence="1">Uncharacterized protein</fullName>
    </submittedName>
</protein>
<dbReference type="AlphaFoldDB" id="A0A5K7Z4M6"/>
<evidence type="ECO:0000313" key="1">
    <source>
        <dbReference type="EMBL" id="BBO75650.1"/>
    </source>
</evidence>
<name>A0A5K7Z4M6_9BACT</name>
<proteinExistence type="predicted"/>
<gene>
    <name evidence="1" type="ORF">DSCW_30670</name>
</gene>
<dbReference type="InterPro" id="IPR025639">
    <property type="entry name" value="DruA"/>
</dbReference>
<sequence>MPPTSSETFCGQWVSPEQIQEIGDIVSLFPKLTRTEIANTICELFAWKRPTGKLKTVECRQFLERLDDVGLIKLPACKTQYTRPCQVRIATTNRTNARPILSVKLSELSPITLHRVTDCRQRKLWSEYLDRYHYLGYRIPFGAQLRYFIEAGADQTRLGCLQFSSPAWRMAARDRWIGWSNEEQRNNLQKIVNNSRFLIFPWVKVKNLASTVLSLGAKIVPVDWLDTFGYRPALMETLVDKKRFPGTCYKAANWVYVGETTGRGRMDRENKRTGMAVKDIYLYPLSKRFRQELMQY</sequence>